<evidence type="ECO:0000259" key="13">
    <source>
        <dbReference type="Pfam" id="PF07479"/>
    </source>
</evidence>
<dbReference type="InterPro" id="IPR006168">
    <property type="entry name" value="G3P_DH_NAD-dep"/>
</dbReference>
<feature type="binding site" evidence="9">
    <location>
        <position position="255"/>
    </location>
    <ligand>
        <name>NADPH</name>
        <dbReference type="ChEBI" id="CHEBI:57783"/>
    </ligand>
</feature>
<evidence type="ECO:0000256" key="8">
    <source>
        <dbReference type="ARBA" id="ARBA00023264"/>
    </source>
</evidence>
<dbReference type="RefSeq" id="WP_382397519.1">
    <property type="nucleotide sequence ID" value="NZ_JBHTNH010000002.1"/>
</dbReference>
<keyword evidence="5 9" id="KW-0520">NAD</keyword>
<comment type="pathway">
    <text evidence="9">Membrane lipid metabolism; glycerophospholipid metabolism.</text>
</comment>
<feature type="binding site" evidence="9">
    <location>
        <position position="254"/>
    </location>
    <ligand>
        <name>sn-glycerol 3-phosphate</name>
        <dbReference type="ChEBI" id="CHEBI:57597"/>
    </ligand>
</feature>
<keyword evidence="8 9" id="KW-1208">Phospholipid metabolism</keyword>
<evidence type="ECO:0000256" key="10">
    <source>
        <dbReference type="RuleBase" id="RU000437"/>
    </source>
</evidence>
<comment type="function">
    <text evidence="9">Catalyzes the reduction of the glycolytic intermediate dihydroxyacetone phosphate (DHAP) to sn-glycerol 3-phosphate (G3P), the key precursor for phospholipid synthesis.</text>
</comment>
<dbReference type="NCBIfam" id="NF000942">
    <property type="entry name" value="PRK00094.1-4"/>
    <property type="match status" value="1"/>
</dbReference>
<feature type="binding site" evidence="9">
    <location>
        <position position="33"/>
    </location>
    <ligand>
        <name>NADPH</name>
        <dbReference type="ChEBI" id="CHEBI:57783"/>
    </ligand>
</feature>
<reference evidence="15" key="1">
    <citation type="journal article" date="2019" name="Int. J. Syst. Evol. Microbiol.">
        <title>The Global Catalogue of Microorganisms (GCM) 10K type strain sequencing project: providing services to taxonomists for standard genome sequencing and annotation.</title>
        <authorList>
            <consortium name="The Broad Institute Genomics Platform"/>
            <consortium name="The Broad Institute Genome Sequencing Center for Infectious Disease"/>
            <person name="Wu L."/>
            <person name="Ma J."/>
        </authorList>
    </citation>
    <scope>NUCLEOTIDE SEQUENCE [LARGE SCALE GENOMIC DNA]</scope>
    <source>
        <strain evidence="15">CCUG 54822</strain>
    </source>
</reference>
<feature type="binding site" evidence="9">
    <location>
        <position position="244"/>
    </location>
    <ligand>
        <name>sn-glycerol 3-phosphate</name>
        <dbReference type="ChEBI" id="CHEBI:57597"/>
    </ligand>
</feature>
<keyword evidence="4 9" id="KW-0560">Oxidoreductase</keyword>
<feature type="binding site" evidence="9">
    <location>
        <position position="136"/>
    </location>
    <ligand>
        <name>sn-glycerol 3-phosphate</name>
        <dbReference type="ChEBI" id="CHEBI:57597"/>
    </ligand>
</feature>
<evidence type="ECO:0000256" key="4">
    <source>
        <dbReference type="ARBA" id="ARBA00023002"/>
    </source>
</evidence>
<comment type="subcellular location">
    <subcellularLocation>
        <location evidence="9">Cytoplasm</location>
    </subcellularLocation>
</comment>
<evidence type="ECO:0000256" key="9">
    <source>
        <dbReference type="HAMAP-Rule" id="MF_00394"/>
    </source>
</evidence>
<dbReference type="InterPro" id="IPR013328">
    <property type="entry name" value="6PGD_dom2"/>
</dbReference>
<dbReference type="PANTHER" id="PTHR11728">
    <property type="entry name" value="GLYCEROL-3-PHOSPHATE DEHYDROGENASE"/>
    <property type="match status" value="1"/>
</dbReference>
<protein>
    <recommendedName>
        <fullName evidence="9">Glycerol-3-phosphate dehydrogenase [NAD(P)+]</fullName>
        <ecNumber evidence="9">1.1.1.94</ecNumber>
    </recommendedName>
    <alternativeName>
        <fullName evidence="9">NAD(P)(+)-dependent glycerol-3-phosphate dehydrogenase</fullName>
    </alternativeName>
    <alternativeName>
        <fullName evidence="9">NAD(P)H-dependent dihydroxyacetone-phosphate reductase</fullName>
    </alternativeName>
</protein>
<dbReference type="PIRSF" id="PIRSF000114">
    <property type="entry name" value="Glycerol-3-P_dh"/>
    <property type="match status" value="1"/>
</dbReference>
<comment type="catalytic activity">
    <reaction evidence="9">
        <text>sn-glycerol 3-phosphate + NAD(+) = dihydroxyacetone phosphate + NADH + H(+)</text>
        <dbReference type="Rhea" id="RHEA:11092"/>
        <dbReference type="ChEBI" id="CHEBI:15378"/>
        <dbReference type="ChEBI" id="CHEBI:57540"/>
        <dbReference type="ChEBI" id="CHEBI:57597"/>
        <dbReference type="ChEBI" id="CHEBI:57642"/>
        <dbReference type="ChEBI" id="CHEBI:57945"/>
        <dbReference type="EC" id="1.1.1.94"/>
    </reaction>
</comment>
<dbReference type="SUPFAM" id="SSF51735">
    <property type="entry name" value="NAD(P)-binding Rossmann-fold domains"/>
    <property type="match status" value="1"/>
</dbReference>
<evidence type="ECO:0000256" key="5">
    <source>
        <dbReference type="ARBA" id="ARBA00023027"/>
    </source>
</evidence>
<evidence type="ECO:0000256" key="11">
    <source>
        <dbReference type="RuleBase" id="RU000439"/>
    </source>
</evidence>
<feature type="binding site" evidence="9">
    <location>
        <position position="281"/>
    </location>
    <ligand>
        <name>NADPH</name>
        <dbReference type="ChEBI" id="CHEBI:57783"/>
    </ligand>
</feature>
<comment type="similarity">
    <text evidence="1 9 10">Belongs to the NAD-dependent glycerol-3-phosphate dehydrogenase family.</text>
</comment>
<feature type="binding site" evidence="9">
    <location>
        <position position="105"/>
    </location>
    <ligand>
        <name>sn-glycerol 3-phosphate</name>
        <dbReference type="ChEBI" id="CHEBI:57597"/>
    </ligand>
</feature>
<feature type="binding site" evidence="9">
    <location>
        <position position="140"/>
    </location>
    <ligand>
        <name>NADPH</name>
        <dbReference type="ChEBI" id="CHEBI:57783"/>
    </ligand>
</feature>
<organism evidence="14 15">
    <name type="scientific">Lentibacillus salinarum</name>
    <dbReference type="NCBI Taxonomy" id="446820"/>
    <lineage>
        <taxon>Bacteria</taxon>
        <taxon>Bacillati</taxon>
        <taxon>Bacillota</taxon>
        <taxon>Bacilli</taxon>
        <taxon>Bacillales</taxon>
        <taxon>Bacillaceae</taxon>
        <taxon>Lentibacillus</taxon>
    </lineage>
</organism>
<evidence type="ECO:0000256" key="6">
    <source>
        <dbReference type="ARBA" id="ARBA00023098"/>
    </source>
</evidence>
<comment type="caution">
    <text evidence="9">Lacks conserved residue(s) required for the propagation of feature annotation.</text>
</comment>
<keyword evidence="15" id="KW-1185">Reference proteome</keyword>
<dbReference type="Pfam" id="PF07479">
    <property type="entry name" value="NAD_Gly3P_dh_C"/>
    <property type="match status" value="1"/>
</dbReference>
<dbReference type="SUPFAM" id="SSF48179">
    <property type="entry name" value="6-phosphogluconate dehydrogenase C-terminal domain-like"/>
    <property type="match status" value="1"/>
</dbReference>
<dbReference type="EMBL" id="JBHTNH010000002">
    <property type="protein sequence ID" value="MFD1360570.1"/>
    <property type="molecule type" value="Genomic_DNA"/>
</dbReference>
<dbReference type="HAMAP" id="MF_00394">
    <property type="entry name" value="NAD_Glyc3P_dehydrog"/>
    <property type="match status" value="1"/>
</dbReference>
<dbReference type="InterPro" id="IPR006109">
    <property type="entry name" value="G3P_DH_NAD-dep_C"/>
</dbReference>
<keyword evidence="6 9" id="KW-0443">Lipid metabolism</keyword>
<feature type="binding site" evidence="9">
    <location>
        <position position="279"/>
    </location>
    <ligand>
        <name>NADPH</name>
        <dbReference type="ChEBI" id="CHEBI:57783"/>
    </ligand>
</feature>
<dbReference type="InterPro" id="IPR036291">
    <property type="entry name" value="NAD(P)-bd_dom_sf"/>
</dbReference>
<feature type="binding site" evidence="9">
    <location>
        <position position="11"/>
    </location>
    <ligand>
        <name>NADPH</name>
        <dbReference type="ChEBI" id="CHEBI:57783"/>
    </ligand>
</feature>
<evidence type="ECO:0000256" key="1">
    <source>
        <dbReference type="ARBA" id="ARBA00011009"/>
    </source>
</evidence>
<evidence type="ECO:0000256" key="3">
    <source>
        <dbReference type="ARBA" id="ARBA00022857"/>
    </source>
</evidence>
<dbReference type="Gene3D" id="1.10.1040.10">
    <property type="entry name" value="N-(1-d-carboxylethyl)-l-norvaline Dehydrogenase, domain 2"/>
    <property type="match status" value="1"/>
</dbReference>
<name>A0ABW3ZQE1_9BACI</name>
<dbReference type="EC" id="1.1.1.94" evidence="9"/>
<keyword evidence="7 9" id="KW-0594">Phospholipid biosynthesis</keyword>
<feature type="binding site" evidence="9">
    <location>
        <position position="138"/>
    </location>
    <ligand>
        <name>sn-glycerol 3-phosphate</name>
        <dbReference type="ChEBI" id="CHEBI:57597"/>
    </ligand>
</feature>
<feature type="binding site" evidence="9">
    <location>
        <position position="105"/>
    </location>
    <ligand>
        <name>NADPH</name>
        <dbReference type="ChEBI" id="CHEBI:57783"/>
    </ligand>
</feature>
<gene>
    <name evidence="9" type="primary">gpsA</name>
    <name evidence="14" type="ORF">ACFQ4A_02610</name>
</gene>
<accession>A0ABW3ZQE1</accession>
<dbReference type="PANTHER" id="PTHR11728:SF1">
    <property type="entry name" value="GLYCEROL-3-PHOSPHATE DEHYDROGENASE [NAD(+)] 2, CHLOROPLASTIC"/>
    <property type="match status" value="1"/>
</dbReference>
<feature type="binding site" evidence="9">
    <location>
        <position position="191"/>
    </location>
    <ligand>
        <name>sn-glycerol 3-phosphate</name>
        <dbReference type="ChEBI" id="CHEBI:57597"/>
    </ligand>
</feature>
<feature type="binding site" evidence="9">
    <location>
        <position position="12"/>
    </location>
    <ligand>
        <name>NADPH</name>
        <dbReference type="ChEBI" id="CHEBI:57783"/>
    </ligand>
</feature>
<evidence type="ECO:0000313" key="15">
    <source>
        <dbReference type="Proteomes" id="UP001597178"/>
    </source>
</evidence>
<keyword evidence="9" id="KW-0963">Cytoplasm</keyword>
<feature type="active site" description="Proton acceptor" evidence="9">
    <location>
        <position position="191"/>
    </location>
</feature>
<keyword evidence="9" id="KW-0547">Nucleotide-binding</keyword>
<evidence type="ECO:0000259" key="12">
    <source>
        <dbReference type="Pfam" id="PF01210"/>
    </source>
</evidence>
<dbReference type="InterPro" id="IPR011128">
    <property type="entry name" value="G3P_DH_NAD-dep_N"/>
</dbReference>
<feature type="binding site" evidence="9">
    <location>
        <position position="256"/>
    </location>
    <ligand>
        <name>sn-glycerol 3-phosphate</name>
        <dbReference type="ChEBI" id="CHEBI:57597"/>
    </ligand>
</feature>
<dbReference type="InterPro" id="IPR008927">
    <property type="entry name" value="6-PGluconate_DH-like_C_sf"/>
</dbReference>
<evidence type="ECO:0000313" key="14">
    <source>
        <dbReference type="EMBL" id="MFD1360570.1"/>
    </source>
</evidence>
<dbReference type="Proteomes" id="UP001597178">
    <property type="component" value="Unassembled WGS sequence"/>
</dbReference>
<keyword evidence="3 9" id="KW-0521">NADP</keyword>
<dbReference type="PROSITE" id="PS00957">
    <property type="entry name" value="NAD_G3PDH"/>
    <property type="match status" value="1"/>
</dbReference>
<sequence length="345" mass="37543">MSKVAVLGAGSWGTALSIVLADNGHSVRLWTYRKEQAEAINATYRNEKYLDADIPEQIKACHELKQAVDDVSAIVMVVPTKAIRDVCKELNNTLTHRPTIIHATKGIEPGSLKRISQVIGEELARYDSEDIVVLSGPSHAEEVGKRLPTTVTVSSLNTQHAAYAQDLFINESFRVYTSDDMIGLELGGALKNIIALGAGISDGLGYGDNAKAALITRGLAEIARLGVSLGANPLTFLGLPGVGDLIVTCTSHHSRNWRAGNLLGRGQKLDEVLDQMGMVVEGVRTTQAAYQFAREQQIEMPITEGLYTILFEDKQPGDVVEQLMNRNKREEMNDISAFSSDSRPQ</sequence>
<dbReference type="GO" id="GO:0047952">
    <property type="term" value="F:glycerol-3-phosphate dehydrogenase [NAD(P)+] activity"/>
    <property type="evidence" value="ECO:0007669"/>
    <property type="project" value="UniProtKB-EC"/>
</dbReference>
<feature type="binding site" evidence="9">
    <location>
        <position position="255"/>
    </location>
    <ligand>
        <name>sn-glycerol 3-phosphate</name>
        <dbReference type="ChEBI" id="CHEBI:57597"/>
    </ligand>
</feature>
<comment type="caution">
    <text evidence="14">The sequence shown here is derived from an EMBL/GenBank/DDBJ whole genome shotgun (WGS) entry which is preliminary data.</text>
</comment>
<comment type="catalytic activity">
    <reaction evidence="9 11">
        <text>sn-glycerol 3-phosphate + NADP(+) = dihydroxyacetone phosphate + NADPH + H(+)</text>
        <dbReference type="Rhea" id="RHEA:11096"/>
        <dbReference type="ChEBI" id="CHEBI:15378"/>
        <dbReference type="ChEBI" id="CHEBI:57597"/>
        <dbReference type="ChEBI" id="CHEBI:57642"/>
        <dbReference type="ChEBI" id="CHEBI:57783"/>
        <dbReference type="ChEBI" id="CHEBI:58349"/>
        <dbReference type="EC" id="1.1.1.94"/>
    </reaction>
</comment>
<dbReference type="NCBIfam" id="NF000941">
    <property type="entry name" value="PRK00094.1-3"/>
    <property type="match status" value="1"/>
</dbReference>
<evidence type="ECO:0000256" key="7">
    <source>
        <dbReference type="ARBA" id="ARBA00023209"/>
    </source>
</evidence>
<evidence type="ECO:0000256" key="2">
    <source>
        <dbReference type="ARBA" id="ARBA00022516"/>
    </source>
</evidence>
<keyword evidence="2 9" id="KW-0444">Lipid biosynthesis</keyword>
<dbReference type="NCBIfam" id="NF000940">
    <property type="entry name" value="PRK00094.1-2"/>
    <property type="match status" value="1"/>
</dbReference>
<feature type="domain" description="Glycerol-3-phosphate dehydrogenase NAD-dependent N-terminal" evidence="12">
    <location>
        <begin position="3"/>
        <end position="160"/>
    </location>
</feature>
<feature type="binding site" evidence="9">
    <location>
        <position position="49"/>
    </location>
    <ligand>
        <name>NADPH</name>
        <dbReference type="ChEBI" id="CHEBI:57783"/>
    </ligand>
</feature>
<dbReference type="Pfam" id="PF01210">
    <property type="entry name" value="NAD_Gly3P_dh_N"/>
    <property type="match status" value="1"/>
</dbReference>
<feature type="domain" description="Glycerol-3-phosphate dehydrogenase NAD-dependent C-terminal" evidence="13">
    <location>
        <begin position="180"/>
        <end position="320"/>
    </location>
</feature>
<dbReference type="Gene3D" id="3.40.50.720">
    <property type="entry name" value="NAD(P)-binding Rossmann-like Domain"/>
    <property type="match status" value="1"/>
</dbReference>
<dbReference type="PRINTS" id="PR00077">
    <property type="entry name" value="GPDHDRGNASE"/>
</dbReference>
<proteinExistence type="inferred from homology"/>